<dbReference type="Proteomes" id="UP000777784">
    <property type="component" value="Unassembled WGS sequence"/>
</dbReference>
<comment type="function">
    <text evidence="13 15">Catalyzes the decarboxylation of S-adenosylmethionine to S-adenosylmethioninamine (dcAdoMet), the propylamine donor required for the synthesis of the polyamines spermine and spermidine from the diamine putrescine.</text>
</comment>
<dbReference type="PANTHER" id="PTHR33866">
    <property type="entry name" value="S-ADENOSYLMETHIONINE DECARBOXYLASE PROENZYME"/>
    <property type="match status" value="1"/>
</dbReference>
<keyword evidence="5 15" id="KW-0068">Autocatalytic cleavage</keyword>
<evidence type="ECO:0000256" key="15">
    <source>
        <dbReference type="HAMAP-Rule" id="MF_00464"/>
    </source>
</evidence>
<proteinExistence type="inferred from homology"/>
<keyword evidence="7 15" id="KW-0620">Polyamine biosynthesis</keyword>
<comment type="catalytic activity">
    <reaction evidence="12 15">
        <text>S-adenosyl-L-methionine + H(+) = S-adenosyl 3-(methylsulfanyl)propylamine + CO2</text>
        <dbReference type="Rhea" id="RHEA:15981"/>
        <dbReference type="ChEBI" id="CHEBI:15378"/>
        <dbReference type="ChEBI" id="CHEBI:16526"/>
        <dbReference type="ChEBI" id="CHEBI:57443"/>
        <dbReference type="ChEBI" id="CHEBI:59789"/>
        <dbReference type="EC" id="4.1.1.50"/>
    </reaction>
</comment>
<evidence type="ECO:0000256" key="9">
    <source>
        <dbReference type="ARBA" id="ARBA00023239"/>
    </source>
</evidence>
<dbReference type="InterPro" id="IPR017716">
    <property type="entry name" value="S-AdoMet_deCOase_pro-enz"/>
</dbReference>
<dbReference type="GO" id="GO:0004014">
    <property type="term" value="F:adenosylmethionine decarboxylase activity"/>
    <property type="evidence" value="ECO:0007669"/>
    <property type="project" value="UniProtKB-UniRule"/>
</dbReference>
<evidence type="ECO:0000256" key="7">
    <source>
        <dbReference type="ARBA" id="ARBA00023115"/>
    </source>
</evidence>
<keyword evidence="8 15" id="KW-0865">Zymogen</keyword>
<accession>A0A948W4K9</accession>
<dbReference type="InterPro" id="IPR016067">
    <property type="entry name" value="S-AdoMet_deCO2ase_core"/>
</dbReference>
<evidence type="ECO:0000256" key="4">
    <source>
        <dbReference type="ARBA" id="ARBA00022793"/>
    </source>
</evidence>
<feature type="active site" description="Schiff-base intermediate with substrate; via pyruvic acid" evidence="15">
    <location>
        <position position="69"/>
    </location>
</feature>
<evidence type="ECO:0000256" key="5">
    <source>
        <dbReference type="ARBA" id="ARBA00022813"/>
    </source>
</evidence>
<keyword evidence="3 15" id="KW-0949">S-adenosyl-L-methionine</keyword>
<keyword evidence="9 15" id="KW-0456">Lyase</keyword>
<comment type="similarity">
    <text evidence="14 15">Belongs to the prokaryotic AdoMetDC family. Type 1 subfamily.</text>
</comment>
<feature type="region of interest" description="Disordered" evidence="16">
    <location>
        <begin position="127"/>
        <end position="153"/>
    </location>
</feature>
<dbReference type="InterPro" id="IPR042286">
    <property type="entry name" value="AdoMetDC_C"/>
</dbReference>
<evidence type="ECO:0000256" key="2">
    <source>
        <dbReference type="ARBA" id="ARBA00011601"/>
    </source>
</evidence>
<comment type="subunit">
    <text evidence="2 15">Heterotetramer of two alpha and two beta chains arranged as a dimer of alpha/beta heterodimers.</text>
</comment>
<evidence type="ECO:0000313" key="17">
    <source>
        <dbReference type="EMBL" id="MBU2689454.1"/>
    </source>
</evidence>
<reference evidence="17" key="1">
    <citation type="submission" date="2021-05" db="EMBL/GenBank/DDBJ databases">
        <title>Energy efficiency and biological interactions define the core microbiome of deep oligotrophic groundwater.</title>
        <authorList>
            <person name="Mehrshad M."/>
            <person name="Lopez-Fernandez M."/>
            <person name="Bell E."/>
            <person name="Bernier-Latmani R."/>
            <person name="Bertilsson S."/>
            <person name="Dopson M."/>
        </authorList>
    </citation>
    <scope>NUCLEOTIDE SEQUENCE</scope>
    <source>
        <strain evidence="17">Modern_marine.mb.64</strain>
    </source>
</reference>
<evidence type="ECO:0000256" key="11">
    <source>
        <dbReference type="ARBA" id="ARBA00023317"/>
    </source>
</evidence>
<gene>
    <name evidence="17" type="primary">speD</name>
    <name evidence="15" type="synonym">speH</name>
    <name evidence="17" type="ORF">KJ970_00875</name>
</gene>
<keyword evidence="4 15" id="KW-0210">Decarboxylase</keyword>
<dbReference type="GO" id="GO:0005829">
    <property type="term" value="C:cytosol"/>
    <property type="evidence" value="ECO:0007669"/>
    <property type="project" value="TreeGrafter"/>
</dbReference>
<evidence type="ECO:0000256" key="12">
    <source>
        <dbReference type="ARBA" id="ARBA00048112"/>
    </source>
</evidence>
<evidence type="ECO:0000256" key="1">
    <source>
        <dbReference type="ARBA" id="ARBA00004911"/>
    </source>
</evidence>
<dbReference type="AlphaFoldDB" id="A0A948W4K9"/>
<dbReference type="SUPFAM" id="SSF56276">
    <property type="entry name" value="S-adenosylmethionine decarboxylase"/>
    <property type="match status" value="1"/>
</dbReference>
<dbReference type="GO" id="GO:0008295">
    <property type="term" value="P:spermidine biosynthetic process"/>
    <property type="evidence" value="ECO:0007669"/>
    <property type="project" value="UniProtKB-UniRule"/>
</dbReference>
<feature type="active site" description="Proton donor; for catalytic activity" evidence="15">
    <location>
        <position position="89"/>
    </location>
</feature>
<feature type="compositionally biased region" description="Polar residues" evidence="16">
    <location>
        <begin position="139"/>
        <end position="153"/>
    </location>
</feature>
<comment type="PTM">
    <text evidence="15">Is synthesized initially as an inactive proenzyme. Formation of the active enzyme involves a self-maturation process in which the active site pyruvoyl group is generated from an internal serine residue via an autocatalytic post-translational modification. Two non-identical subunits are generated from the proenzyme in this reaction, and the pyruvate is formed at the N-terminus of the alpha chain, which is derived from the carboxyl end of the proenzyme. The post-translation cleavage follows an unusual pathway, termed non-hydrolytic serinolysis, in which the side chain hydroxyl group of the serine supplies its oxygen atom to form the C-terminus of the beta chain, while the remainder of the serine residue undergoes an oxidative deamination to produce ammonia and the pyruvoyl group blocking the N-terminus of the alpha chain.</text>
</comment>
<protein>
    <recommendedName>
        <fullName evidence="15">S-adenosylmethionine decarboxylase proenzyme</fullName>
        <shortName evidence="15">AdoMetDC</shortName>
        <shortName evidence="15">SAMDC</shortName>
        <ecNumber evidence="15">4.1.1.50</ecNumber>
    </recommendedName>
    <component>
        <recommendedName>
            <fullName evidence="15">S-adenosylmethionine decarboxylase beta chain</fullName>
        </recommendedName>
    </component>
    <component>
        <recommendedName>
            <fullName evidence="15">S-adenosylmethionine decarboxylase alpha chain</fullName>
        </recommendedName>
    </component>
</protein>
<organism evidence="17 18">
    <name type="scientific">Eiseniibacteriota bacterium</name>
    <dbReference type="NCBI Taxonomy" id="2212470"/>
    <lineage>
        <taxon>Bacteria</taxon>
        <taxon>Candidatus Eiseniibacteriota</taxon>
    </lineage>
</organism>
<evidence type="ECO:0000313" key="18">
    <source>
        <dbReference type="Proteomes" id="UP000777784"/>
    </source>
</evidence>
<keyword evidence="11 15" id="KW-0670">Pyruvate</keyword>
<dbReference type="NCBIfam" id="TIGR03330">
    <property type="entry name" value="SAM_DCase_Bsu"/>
    <property type="match status" value="1"/>
</dbReference>
<evidence type="ECO:0000256" key="14">
    <source>
        <dbReference type="ARBA" id="ARBA00061583"/>
    </source>
</evidence>
<feature type="chain" id="PRO_5038178904" description="S-adenosylmethionine decarboxylase beta chain" evidence="15">
    <location>
        <begin position="1"/>
        <end position="68"/>
    </location>
</feature>
<keyword evidence="10 15" id="KW-0704">Schiff base</keyword>
<dbReference type="FunFam" id="3.30.360.110:FF:000001">
    <property type="entry name" value="S-adenosylmethionine decarboxylase proenzyme"/>
    <property type="match status" value="1"/>
</dbReference>
<dbReference type="EC" id="4.1.1.50" evidence="15"/>
<comment type="caution">
    <text evidence="17">The sequence shown here is derived from an EMBL/GenBank/DDBJ whole genome shotgun (WGS) entry which is preliminary data.</text>
</comment>
<feature type="site" description="Cleavage (non-hydrolytic); by autolysis" evidence="15">
    <location>
        <begin position="68"/>
        <end position="69"/>
    </location>
</feature>
<comment type="pathway">
    <text evidence="1 15">Amine and polyamine biosynthesis; S-adenosylmethioninamine biosynthesis; S-adenosylmethioninamine from S-adenosyl-L-methionine: step 1/1.</text>
</comment>
<dbReference type="Pfam" id="PF02675">
    <property type="entry name" value="AdoMet_dc"/>
    <property type="match status" value="1"/>
</dbReference>
<feature type="chain" id="PRO_5038178903" description="S-adenosylmethionine decarboxylase alpha chain" evidence="15">
    <location>
        <begin position="69"/>
        <end position="153"/>
    </location>
</feature>
<name>A0A948W4K9_UNCEI</name>
<dbReference type="InterPro" id="IPR042284">
    <property type="entry name" value="AdoMetDC_N"/>
</dbReference>
<evidence type="ECO:0000256" key="8">
    <source>
        <dbReference type="ARBA" id="ARBA00023145"/>
    </source>
</evidence>
<dbReference type="EMBL" id="JAHJDP010000004">
    <property type="protein sequence ID" value="MBU2689454.1"/>
    <property type="molecule type" value="Genomic_DNA"/>
</dbReference>
<sequence length="153" mass="16486">MEGLCKLRALGRHILAEFFHCDVDRLSDPVTIQNIMMDAANACGATIVQAVFHSYNPQGVSGVVVIAESHLAIHTWPEYGHAAVDVFTCGDSVDPWVAFEALKVGLRAREVSSNEVPRIILPLHPSKGNGLGGKKMAPNSKSTLEELQTSPPD</sequence>
<feature type="modified residue" description="Pyruvic acid (Ser); by autocatalysis" evidence="15">
    <location>
        <position position="69"/>
    </location>
</feature>
<keyword evidence="6 15" id="KW-0745">Spermidine biosynthesis</keyword>
<evidence type="ECO:0000256" key="16">
    <source>
        <dbReference type="SAM" id="MobiDB-lite"/>
    </source>
</evidence>
<dbReference type="Gene3D" id="3.30.160.750">
    <property type="match status" value="1"/>
</dbReference>
<feature type="active site" description="Proton acceptor; for processing activity" evidence="15">
    <location>
        <position position="74"/>
    </location>
</feature>
<evidence type="ECO:0000256" key="3">
    <source>
        <dbReference type="ARBA" id="ARBA00022691"/>
    </source>
</evidence>
<dbReference type="Gene3D" id="3.30.360.110">
    <property type="entry name" value="S-adenosylmethionine decarboxylase domain"/>
    <property type="match status" value="1"/>
</dbReference>
<comment type="cofactor">
    <cofactor evidence="15">
        <name>pyruvate</name>
        <dbReference type="ChEBI" id="CHEBI:15361"/>
    </cofactor>
    <text evidence="15">Binds 1 pyruvoyl group covalently per subunit.</text>
</comment>
<dbReference type="PANTHER" id="PTHR33866:SF2">
    <property type="entry name" value="S-ADENOSYLMETHIONINE DECARBOXYLASE PROENZYME"/>
    <property type="match status" value="1"/>
</dbReference>
<evidence type="ECO:0000256" key="10">
    <source>
        <dbReference type="ARBA" id="ARBA00023270"/>
    </source>
</evidence>
<evidence type="ECO:0000256" key="6">
    <source>
        <dbReference type="ARBA" id="ARBA00023066"/>
    </source>
</evidence>
<dbReference type="HAMAP" id="MF_00464">
    <property type="entry name" value="AdoMetDC_1"/>
    <property type="match status" value="1"/>
</dbReference>
<dbReference type="InterPro" id="IPR003826">
    <property type="entry name" value="AdoMetDC_fam_prok"/>
</dbReference>
<evidence type="ECO:0000256" key="13">
    <source>
        <dbReference type="ARBA" id="ARBA00056215"/>
    </source>
</evidence>